<evidence type="ECO:0000259" key="7">
    <source>
        <dbReference type="SMART" id="SM01005"/>
    </source>
</evidence>
<evidence type="ECO:0000256" key="4">
    <source>
        <dbReference type="HAMAP-Rule" id="MF_01201"/>
    </source>
</evidence>
<evidence type="ECO:0000256" key="2">
    <source>
        <dbReference type="ARBA" id="ARBA00022898"/>
    </source>
</evidence>
<dbReference type="UniPathway" id="UPA00042">
    <property type="reaction ID" value="UER00497"/>
</dbReference>
<dbReference type="InterPro" id="IPR011079">
    <property type="entry name" value="Ala_racemase_C"/>
</dbReference>
<evidence type="ECO:0000313" key="8">
    <source>
        <dbReference type="EMBL" id="SDS53821.1"/>
    </source>
</evidence>
<feature type="domain" description="Alanine racemase C-terminal" evidence="7">
    <location>
        <begin position="260"/>
        <end position="389"/>
    </location>
</feature>
<feature type="binding site" evidence="4 6">
    <location>
        <position position="329"/>
    </location>
    <ligand>
        <name>substrate</name>
    </ligand>
</feature>
<sequence length="394" mass="41234">MDASDPARGPRADAEVVVDLAAVRHNVRRLRELVWADAESPGEVMVVVKADGYGHGMAQVARAARQAGAGWLGVATPGEALALREAGDTGRLLCWLAAPGHDFAPLVAADVDCTAYSVAQLDEVVEGARSAGRPARLQLKLDTGLSRGGATRDHWLALVTGARHAEDEGTAVVTGLWSHLACSDEPDHPANAAQVAAFAEALALADDAGLRPEVRHLANSAGALLHPAARHDLVRLGIATYGVSPAPDVVTEAELGLLAAMTVRGRLVMAKELSADDGVSYGHTYVATGPERVGLVPLGYADGVPRHASSRAEVLVDGRRAPVRGRVCMDQFVVSVPEGEAGDEVLLLGPGTQGEPTANEWAAWSDTIGYEIVTRMGARTHGRATRVWVGQEDT</sequence>
<protein>
    <recommendedName>
        <fullName evidence="4">Alanine racemase</fullName>
        <ecNumber evidence="4">5.1.1.1</ecNumber>
    </recommendedName>
</protein>
<dbReference type="NCBIfam" id="TIGR00492">
    <property type="entry name" value="alr"/>
    <property type="match status" value="1"/>
</dbReference>
<dbReference type="Gene3D" id="3.20.20.10">
    <property type="entry name" value="Alanine racemase"/>
    <property type="match status" value="1"/>
</dbReference>
<evidence type="ECO:0000256" key="6">
    <source>
        <dbReference type="PIRSR" id="PIRSR600821-52"/>
    </source>
</evidence>
<feature type="active site" description="Proton acceptor; specific for D-alanine" evidence="4">
    <location>
        <position position="49"/>
    </location>
</feature>
<dbReference type="OrthoDB" id="9813814at2"/>
<dbReference type="GO" id="GO:0030170">
    <property type="term" value="F:pyridoxal phosphate binding"/>
    <property type="evidence" value="ECO:0007669"/>
    <property type="project" value="UniProtKB-UniRule"/>
</dbReference>
<comment type="function">
    <text evidence="4">Catalyzes the interconversion of L-alanine and D-alanine. May also act on other amino acids.</text>
</comment>
<dbReference type="STRING" id="642780.SAMN04488570_2106"/>
<accession>A0A1H1T0Y7</accession>
<evidence type="ECO:0000256" key="5">
    <source>
        <dbReference type="PIRSR" id="PIRSR600821-50"/>
    </source>
</evidence>
<dbReference type="EMBL" id="LT629757">
    <property type="protein sequence ID" value="SDS53821.1"/>
    <property type="molecule type" value="Genomic_DNA"/>
</dbReference>
<dbReference type="Pfam" id="PF01168">
    <property type="entry name" value="Ala_racemase_N"/>
    <property type="match status" value="1"/>
</dbReference>
<dbReference type="GO" id="GO:0030632">
    <property type="term" value="P:D-alanine biosynthetic process"/>
    <property type="evidence" value="ECO:0007669"/>
    <property type="project" value="UniProtKB-UniRule"/>
</dbReference>
<feature type="active site" description="Proton acceptor; specific for L-alanine" evidence="4">
    <location>
        <position position="281"/>
    </location>
</feature>
<dbReference type="SUPFAM" id="SSF50621">
    <property type="entry name" value="Alanine racemase C-terminal domain-like"/>
    <property type="match status" value="1"/>
</dbReference>
<dbReference type="SUPFAM" id="SSF51419">
    <property type="entry name" value="PLP-binding barrel"/>
    <property type="match status" value="1"/>
</dbReference>
<comment type="similarity">
    <text evidence="4">Belongs to the alanine racemase family.</text>
</comment>
<dbReference type="GO" id="GO:0008784">
    <property type="term" value="F:alanine racemase activity"/>
    <property type="evidence" value="ECO:0007669"/>
    <property type="project" value="UniProtKB-UniRule"/>
</dbReference>
<dbReference type="InterPro" id="IPR001608">
    <property type="entry name" value="Ala_racemase_N"/>
</dbReference>
<evidence type="ECO:0000256" key="1">
    <source>
        <dbReference type="ARBA" id="ARBA00001933"/>
    </source>
</evidence>
<dbReference type="Pfam" id="PF00842">
    <property type="entry name" value="Ala_racemase_C"/>
    <property type="match status" value="1"/>
</dbReference>
<keyword evidence="3 4" id="KW-0413">Isomerase</keyword>
<proteinExistence type="inferred from homology"/>
<dbReference type="AlphaFoldDB" id="A0A1H1T0Y7"/>
<dbReference type="InterPro" id="IPR029066">
    <property type="entry name" value="PLP-binding_barrel"/>
</dbReference>
<dbReference type="Proteomes" id="UP000198859">
    <property type="component" value="Chromosome I"/>
</dbReference>
<comment type="catalytic activity">
    <reaction evidence="4">
        <text>L-alanine = D-alanine</text>
        <dbReference type="Rhea" id="RHEA:20249"/>
        <dbReference type="ChEBI" id="CHEBI:57416"/>
        <dbReference type="ChEBI" id="CHEBI:57972"/>
        <dbReference type="EC" id="5.1.1.1"/>
    </reaction>
</comment>
<dbReference type="PANTHER" id="PTHR30511:SF0">
    <property type="entry name" value="ALANINE RACEMASE, CATABOLIC-RELATED"/>
    <property type="match status" value="1"/>
</dbReference>
<comment type="pathway">
    <text evidence="4">Amino-acid biosynthesis; D-alanine biosynthesis; D-alanine from L-alanine: step 1/1.</text>
</comment>
<reference evidence="9" key="1">
    <citation type="submission" date="2016-10" db="EMBL/GenBank/DDBJ databases">
        <authorList>
            <person name="Varghese N."/>
            <person name="Submissions S."/>
        </authorList>
    </citation>
    <scope>NUCLEOTIDE SEQUENCE [LARGE SCALE GENOMIC DNA]</scope>
    <source>
        <strain evidence="9">DSM 22127</strain>
    </source>
</reference>
<dbReference type="CDD" id="cd00430">
    <property type="entry name" value="PLPDE_III_AR"/>
    <property type="match status" value="1"/>
</dbReference>
<dbReference type="PANTHER" id="PTHR30511">
    <property type="entry name" value="ALANINE RACEMASE"/>
    <property type="match status" value="1"/>
</dbReference>
<keyword evidence="9" id="KW-1185">Reference proteome</keyword>
<gene>
    <name evidence="8" type="ORF">SAMN04488570_2106</name>
</gene>
<dbReference type="RefSeq" id="WP_091729276.1">
    <property type="nucleotide sequence ID" value="NZ_LT629757.1"/>
</dbReference>
<name>A0A1H1T0Y7_9ACTN</name>
<dbReference type="FunFam" id="3.20.20.10:FF:000002">
    <property type="entry name" value="Alanine racemase"/>
    <property type="match status" value="1"/>
</dbReference>
<dbReference type="InterPro" id="IPR020622">
    <property type="entry name" value="Ala_racemase_pyridoxalP-BS"/>
</dbReference>
<keyword evidence="2 4" id="KW-0663">Pyridoxal phosphate</keyword>
<dbReference type="PROSITE" id="PS00395">
    <property type="entry name" value="ALANINE_RACEMASE"/>
    <property type="match status" value="1"/>
</dbReference>
<dbReference type="InterPro" id="IPR009006">
    <property type="entry name" value="Ala_racemase/Decarboxylase_C"/>
</dbReference>
<evidence type="ECO:0000256" key="3">
    <source>
        <dbReference type="ARBA" id="ARBA00023235"/>
    </source>
</evidence>
<dbReference type="EC" id="5.1.1.1" evidence="4"/>
<dbReference type="SMART" id="SM01005">
    <property type="entry name" value="Ala_racemase_C"/>
    <property type="match status" value="1"/>
</dbReference>
<dbReference type="InterPro" id="IPR000821">
    <property type="entry name" value="Ala_racemase"/>
</dbReference>
<comment type="cofactor">
    <cofactor evidence="1 4 5">
        <name>pyridoxal 5'-phosphate</name>
        <dbReference type="ChEBI" id="CHEBI:597326"/>
    </cofactor>
</comment>
<dbReference type="PRINTS" id="PR00992">
    <property type="entry name" value="ALARACEMASE"/>
</dbReference>
<organism evidence="8 9">
    <name type="scientific">Nocardioides scoriae</name>
    <dbReference type="NCBI Taxonomy" id="642780"/>
    <lineage>
        <taxon>Bacteria</taxon>
        <taxon>Bacillati</taxon>
        <taxon>Actinomycetota</taxon>
        <taxon>Actinomycetes</taxon>
        <taxon>Propionibacteriales</taxon>
        <taxon>Nocardioidaceae</taxon>
        <taxon>Nocardioides</taxon>
    </lineage>
</organism>
<dbReference type="Gene3D" id="2.40.37.10">
    <property type="entry name" value="Lyase, Ornithine Decarboxylase, Chain A, domain 1"/>
    <property type="match status" value="1"/>
</dbReference>
<evidence type="ECO:0000313" key="9">
    <source>
        <dbReference type="Proteomes" id="UP000198859"/>
    </source>
</evidence>
<dbReference type="HAMAP" id="MF_01201">
    <property type="entry name" value="Ala_racemase"/>
    <property type="match status" value="1"/>
</dbReference>
<dbReference type="GO" id="GO:0005829">
    <property type="term" value="C:cytosol"/>
    <property type="evidence" value="ECO:0007669"/>
    <property type="project" value="TreeGrafter"/>
</dbReference>
<feature type="modified residue" description="N6-(pyridoxal phosphate)lysine" evidence="4 5">
    <location>
        <position position="49"/>
    </location>
</feature>
<dbReference type="GO" id="GO:0009252">
    <property type="term" value="P:peptidoglycan biosynthetic process"/>
    <property type="evidence" value="ECO:0007669"/>
    <property type="project" value="TreeGrafter"/>
</dbReference>
<feature type="binding site" evidence="4 6">
    <location>
        <position position="147"/>
    </location>
    <ligand>
        <name>substrate</name>
    </ligand>
</feature>